<dbReference type="AlphaFoldDB" id="A0A7Y8FJQ6"/>
<gene>
    <name evidence="1" type="ORF">HX828_33225</name>
</gene>
<reference evidence="1 2" key="1">
    <citation type="submission" date="2020-04" db="EMBL/GenBank/DDBJ databases">
        <title>Molecular characterization of pseudomonads from Agaricus bisporus reveal novel blotch 2 pathogens in Western Europe.</title>
        <authorList>
            <person name="Taparia T."/>
            <person name="Krijger M."/>
            <person name="Haynes E."/>
            <person name="Elpinstone J.G."/>
            <person name="Noble R."/>
            <person name="Van Der Wolf J."/>
        </authorList>
    </citation>
    <scope>NUCLEOTIDE SEQUENCE [LARGE SCALE GENOMIC DNA]</scope>
    <source>
        <strain evidence="1 2">IPO3781</strain>
    </source>
</reference>
<comment type="caution">
    <text evidence="1">The sequence shown here is derived from an EMBL/GenBank/DDBJ whole genome shotgun (WGS) entry which is preliminary data.</text>
</comment>
<feature type="non-terminal residue" evidence="1">
    <location>
        <position position="1"/>
    </location>
</feature>
<proteinExistence type="predicted"/>
<dbReference type="EMBL" id="JACARF010000162">
    <property type="protein sequence ID" value="NWE80435.1"/>
    <property type="molecule type" value="Genomic_DNA"/>
</dbReference>
<name>A0A7Y8FJQ6_9PSED</name>
<evidence type="ECO:0000313" key="1">
    <source>
        <dbReference type="EMBL" id="NWE80435.1"/>
    </source>
</evidence>
<organism evidence="1 2">
    <name type="scientific">Pseudomonas yamanorum</name>
    <dbReference type="NCBI Taxonomy" id="515393"/>
    <lineage>
        <taxon>Bacteria</taxon>
        <taxon>Pseudomonadati</taxon>
        <taxon>Pseudomonadota</taxon>
        <taxon>Gammaproteobacteria</taxon>
        <taxon>Pseudomonadales</taxon>
        <taxon>Pseudomonadaceae</taxon>
        <taxon>Pseudomonas</taxon>
    </lineage>
</organism>
<sequence>LVMKSDGTVLINGRTFDFSASGAVQINGKDVDIN</sequence>
<protein>
    <submittedName>
        <fullName evidence="1">Type VI secretion system Vgr family protein</fullName>
    </submittedName>
</protein>
<evidence type="ECO:0000313" key="2">
    <source>
        <dbReference type="Proteomes" id="UP000537188"/>
    </source>
</evidence>
<accession>A0A7Y8FJQ6</accession>
<dbReference type="Proteomes" id="UP000537188">
    <property type="component" value="Unassembled WGS sequence"/>
</dbReference>